<proteinExistence type="predicted"/>
<evidence type="ECO:0000313" key="2">
    <source>
        <dbReference type="Proteomes" id="UP001470023"/>
    </source>
</evidence>
<protein>
    <submittedName>
        <fullName evidence="1">Uncharacterized protein</fullName>
    </submittedName>
</protein>
<organism evidence="1 2">
    <name type="scientific">Streptomyces sp. 900105245</name>
    <dbReference type="NCBI Taxonomy" id="3154379"/>
    <lineage>
        <taxon>Bacteria</taxon>
        <taxon>Bacillati</taxon>
        <taxon>Actinomycetota</taxon>
        <taxon>Actinomycetes</taxon>
        <taxon>Kitasatosporales</taxon>
        <taxon>Streptomycetaceae</taxon>
        <taxon>Streptomyces</taxon>
    </lineage>
</organism>
<dbReference type="EMBL" id="JBEPAZ010000157">
    <property type="protein sequence ID" value="MER6434638.1"/>
    <property type="molecule type" value="Genomic_DNA"/>
</dbReference>
<dbReference type="RefSeq" id="WP_352066441.1">
    <property type="nucleotide sequence ID" value="NZ_JBEPAZ010000157.1"/>
</dbReference>
<evidence type="ECO:0000313" key="1">
    <source>
        <dbReference type="EMBL" id="MER6434638.1"/>
    </source>
</evidence>
<name>A0ABV1ULN3_9ACTN</name>
<dbReference type="Proteomes" id="UP001470023">
    <property type="component" value="Unassembled WGS sequence"/>
</dbReference>
<keyword evidence="2" id="KW-1185">Reference proteome</keyword>
<comment type="caution">
    <text evidence="1">The sequence shown here is derived from an EMBL/GenBank/DDBJ whole genome shotgun (WGS) entry which is preliminary data.</text>
</comment>
<accession>A0ABV1ULN3</accession>
<sequence length="123" mass="13622">MLTTIRMSATRRAVVGDLCYGADSENGDRIDAPSEDALFMMISELNDSDNTFVVVQPDGDDPVWFATVASSDEGGYEIVRRDTARREHEVTTATSIDTIARDLTLWIAARDHPGRQTRQVTES</sequence>
<reference evidence="1 2" key="1">
    <citation type="submission" date="2024-06" db="EMBL/GenBank/DDBJ databases">
        <title>The Natural Products Discovery Center: Release of the First 8490 Sequenced Strains for Exploring Actinobacteria Biosynthetic Diversity.</title>
        <authorList>
            <person name="Kalkreuter E."/>
            <person name="Kautsar S.A."/>
            <person name="Yang D."/>
            <person name="Bader C.D."/>
            <person name="Teijaro C.N."/>
            <person name="Fluegel L."/>
            <person name="Davis C.M."/>
            <person name="Simpson J.R."/>
            <person name="Lauterbach L."/>
            <person name="Steele A.D."/>
            <person name="Gui C."/>
            <person name="Meng S."/>
            <person name="Li G."/>
            <person name="Viehrig K."/>
            <person name="Ye F."/>
            <person name="Su P."/>
            <person name="Kiefer A.F."/>
            <person name="Nichols A."/>
            <person name="Cepeda A.J."/>
            <person name="Yan W."/>
            <person name="Fan B."/>
            <person name="Jiang Y."/>
            <person name="Adhikari A."/>
            <person name="Zheng C.-J."/>
            <person name="Schuster L."/>
            <person name="Cowan T.M."/>
            <person name="Smanski M.J."/>
            <person name="Chevrette M.G."/>
            <person name="De Carvalho L.P.S."/>
            <person name="Shen B."/>
        </authorList>
    </citation>
    <scope>NUCLEOTIDE SEQUENCE [LARGE SCALE GENOMIC DNA]</scope>
    <source>
        <strain evidence="1 2">NPDC001166</strain>
    </source>
</reference>
<gene>
    <name evidence="1" type="ORF">ABT272_45030</name>
</gene>